<evidence type="ECO:0000313" key="3">
    <source>
        <dbReference type="Proteomes" id="UP000000311"/>
    </source>
</evidence>
<gene>
    <name evidence="2" type="ORF">EAG_00811</name>
</gene>
<feature type="compositionally biased region" description="Basic and acidic residues" evidence="1">
    <location>
        <begin position="34"/>
        <end position="43"/>
    </location>
</feature>
<protein>
    <submittedName>
        <fullName evidence="2">Uncharacterized protein</fullName>
    </submittedName>
</protein>
<name>E2A6N3_CAMFO</name>
<keyword evidence="3" id="KW-1185">Reference proteome</keyword>
<dbReference type="EMBL" id="GL437159">
    <property type="protein sequence ID" value="EFN70908.1"/>
    <property type="molecule type" value="Genomic_DNA"/>
</dbReference>
<evidence type="ECO:0000313" key="2">
    <source>
        <dbReference type="EMBL" id="EFN70908.1"/>
    </source>
</evidence>
<feature type="compositionally biased region" description="Low complexity" evidence="1">
    <location>
        <begin position="55"/>
        <end position="71"/>
    </location>
</feature>
<feature type="region of interest" description="Disordered" evidence="1">
    <location>
        <begin position="34"/>
        <end position="79"/>
    </location>
</feature>
<dbReference type="Proteomes" id="UP000000311">
    <property type="component" value="Unassembled WGS sequence"/>
</dbReference>
<dbReference type="AlphaFoldDB" id="E2A6N3"/>
<accession>E2A6N3</accession>
<sequence length="103" mass="11610">MPTWMTQQARTLRHKILKRDELVKCEGPFKEIENESDKVEMRKTPTASGGRERLGSTGSTGSRGATVTSSGANKQQGMEGKIDWLVNTVKEMRDEVVCKKERR</sequence>
<reference evidence="2 3" key="1">
    <citation type="journal article" date="2010" name="Science">
        <title>Genomic comparison of the ants Camponotus floridanus and Harpegnathos saltator.</title>
        <authorList>
            <person name="Bonasio R."/>
            <person name="Zhang G."/>
            <person name="Ye C."/>
            <person name="Mutti N.S."/>
            <person name="Fang X."/>
            <person name="Qin N."/>
            <person name="Donahue G."/>
            <person name="Yang P."/>
            <person name="Li Q."/>
            <person name="Li C."/>
            <person name="Zhang P."/>
            <person name="Huang Z."/>
            <person name="Berger S.L."/>
            <person name="Reinberg D."/>
            <person name="Wang J."/>
            <person name="Liebig J."/>
        </authorList>
    </citation>
    <scope>NUCLEOTIDE SEQUENCE [LARGE SCALE GENOMIC DNA]</scope>
    <source>
        <strain evidence="3">C129</strain>
    </source>
</reference>
<evidence type="ECO:0000256" key="1">
    <source>
        <dbReference type="SAM" id="MobiDB-lite"/>
    </source>
</evidence>
<organism evidence="3">
    <name type="scientific">Camponotus floridanus</name>
    <name type="common">Florida carpenter ant</name>
    <dbReference type="NCBI Taxonomy" id="104421"/>
    <lineage>
        <taxon>Eukaryota</taxon>
        <taxon>Metazoa</taxon>
        <taxon>Ecdysozoa</taxon>
        <taxon>Arthropoda</taxon>
        <taxon>Hexapoda</taxon>
        <taxon>Insecta</taxon>
        <taxon>Pterygota</taxon>
        <taxon>Neoptera</taxon>
        <taxon>Endopterygota</taxon>
        <taxon>Hymenoptera</taxon>
        <taxon>Apocrita</taxon>
        <taxon>Aculeata</taxon>
        <taxon>Formicoidea</taxon>
        <taxon>Formicidae</taxon>
        <taxon>Formicinae</taxon>
        <taxon>Camponotus</taxon>
    </lineage>
</organism>
<dbReference type="InParanoid" id="E2A6N3"/>
<proteinExistence type="predicted"/>